<organism evidence="2">
    <name type="scientific">Triticum urartu</name>
    <name type="common">Red wild einkorn</name>
    <name type="synonym">Crithodium urartu</name>
    <dbReference type="NCBI Taxonomy" id="4572"/>
    <lineage>
        <taxon>Eukaryota</taxon>
        <taxon>Viridiplantae</taxon>
        <taxon>Streptophyta</taxon>
        <taxon>Embryophyta</taxon>
        <taxon>Tracheophyta</taxon>
        <taxon>Spermatophyta</taxon>
        <taxon>Magnoliopsida</taxon>
        <taxon>Liliopsida</taxon>
        <taxon>Poales</taxon>
        <taxon>Poaceae</taxon>
        <taxon>BOP clade</taxon>
        <taxon>Pooideae</taxon>
        <taxon>Triticodae</taxon>
        <taxon>Triticeae</taxon>
        <taxon>Triticinae</taxon>
        <taxon>Triticum</taxon>
    </lineage>
</organism>
<evidence type="ECO:0000256" key="1">
    <source>
        <dbReference type="SAM" id="MobiDB-lite"/>
    </source>
</evidence>
<proteinExistence type="predicted"/>
<reference evidence="2" key="1">
    <citation type="journal article" date="2013" name="Nature">
        <title>Draft genome of the wheat A-genome progenitor Triticum urartu.</title>
        <authorList>
            <person name="Ling H.Q."/>
            <person name="Zhao S."/>
            <person name="Liu D."/>
            <person name="Wang J."/>
            <person name="Sun H."/>
            <person name="Zhang C."/>
            <person name="Fan H."/>
            <person name="Li D."/>
            <person name="Dong L."/>
            <person name="Tao Y."/>
            <person name="Gao C."/>
            <person name="Wu H."/>
            <person name="Li Y."/>
            <person name="Cui Y."/>
            <person name="Guo X."/>
            <person name="Zheng S."/>
            <person name="Wang B."/>
            <person name="Yu K."/>
            <person name="Liang Q."/>
            <person name="Yang W."/>
            <person name="Lou X."/>
            <person name="Chen J."/>
            <person name="Feng M."/>
            <person name="Jian J."/>
            <person name="Zhang X."/>
            <person name="Luo G."/>
            <person name="Jiang Y."/>
            <person name="Liu J."/>
            <person name="Wang Z."/>
            <person name="Sha Y."/>
            <person name="Zhang B."/>
            <person name="Wu H."/>
            <person name="Tang D."/>
            <person name="Shen Q."/>
            <person name="Xue P."/>
            <person name="Zou S."/>
            <person name="Wang X."/>
            <person name="Liu X."/>
            <person name="Wang F."/>
            <person name="Yang Y."/>
            <person name="An X."/>
            <person name="Dong Z."/>
            <person name="Zhang K."/>
            <person name="Zhang X."/>
            <person name="Luo M.C."/>
            <person name="Dvorak J."/>
            <person name="Tong Y."/>
            <person name="Wang J."/>
            <person name="Yang H."/>
            <person name="Li Z."/>
            <person name="Wang D."/>
            <person name="Zhang A."/>
            <person name="Wang J."/>
        </authorList>
    </citation>
    <scope>NUCLEOTIDE SEQUENCE</scope>
</reference>
<protein>
    <submittedName>
        <fullName evidence="2">Uncharacterized protein</fullName>
    </submittedName>
</protein>
<feature type="compositionally biased region" description="Basic and acidic residues" evidence="1">
    <location>
        <begin position="145"/>
        <end position="168"/>
    </location>
</feature>
<name>M8A3G7_TRIUA</name>
<feature type="compositionally biased region" description="Polar residues" evidence="1">
    <location>
        <begin position="60"/>
        <end position="69"/>
    </location>
</feature>
<gene>
    <name evidence="2" type="ORF">TRIUR3_33618</name>
</gene>
<evidence type="ECO:0000313" key="2">
    <source>
        <dbReference type="EMBL" id="EMS59185.1"/>
    </source>
</evidence>
<feature type="region of interest" description="Disordered" evidence="1">
    <location>
        <begin position="60"/>
        <end position="168"/>
    </location>
</feature>
<dbReference type="EMBL" id="KD123611">
    <property type="protein sequence ID" value="EMS59185.1"/>
    <property type="molecule type" value="Genomic_DNA"/>
</dbReference>
<dbReference type="AlphaFoldDB" id="M8A3G7"/>
<accession>M8A3G7</accession>
<feature type="region of interest" description="Disordered" evidence="1">
    <location>
        <begin position="219"/>
        <end position="249"/>
    </location>
</feature>
<feature type="compositionally biased region" description="Basic and acidic residues" evidence="1">
    <location>
        <begin position="84"/>
        <end position="118"/>
    </location>
</feature>
<sequence>MGPQGNRTRGSCGGERLQQVVRVARRVAFGSDAGVAGAQGEEPCRVGGFAGAGSRAYFLQNESGRSSPAQRLPGPAGNASGEGRGMEDAGRRQAGETGDRGLGHCEGDRREGKGDRARSGHLLAALEGGPGGAHRRNACQGQRATRAERGEAWRMRGEGRQERQGIEDWGTAREIEEREKGIERGAAISWRRWREDEGRDRAGESVGLEPVRAGLRGARKLGRPGGLRGGWEAQKITKKKKRRKEELGIGLGHMDNIPDLQKYEEFDKMA</sequence>